<proteinExistence type="predicted"/>
<keyword evidence="3" id="KW-1185">Reference proteome</keyword>
<feature type="region of interest" description="Disordered" evidence="1">
    <location>
        <begin position="526"/>
        <end position="560"/>
    </location>
</feature>
<evidence type="ECO:0000313" key="3">
    <source>
        <dbReference type="Proteomes" id="UP000738325"/>
    </source>
</evidence>
<feature type="region of interest" description="Disordered" evidence="1">
    <location>
        <begin position="191"/>
        <end position="210"/>
    </location>
</feature>
<organism evidence="2 3">
    <name type="scientific">Dissophora globulifera</name>
    <dbReference type="NCBI Taxonomy" id="979702"/>
    <lineage>
        <taxon>Eukaryota</taxon>
        <taxon>Fungi</taxon>
        <taxon>Fungi incertae sedis</taxon>
        <taxon>Mucoromycota</taxon>
        <taxon>Mortierellomycotina</taxon>
        <taxon>Mortierellomycetes</taxon>
        <taxon>Mortierellales</taxon>
        <taxon>Mortierellaceae</taxon>
        <taxon>Dissophora</taxon>
    </lineage>
</organism>
<feature type="compositionally biased region" description="Basic and acidic residues" evidence="1">
    <location>
        <begin position="526"/>
        <end position="536"/>
    </location>
</feature>
<gene>
    <name evidence="2" type="ORF">BGZ99_002509</name>
</gene>
<reference evidence="2" key="1">
    <citation type="journal article" date="2020" name="Fungal Divers.">
        <title>Resolving the Mortierellaceae phylogeny through synthesis of multi-gene phylogenetics and phylogenomics.</title>
        <authorList>
            <person name="Vandepol N."/>
            <person name="Liber J."/>
            <person name="Desiro A."/>
            <person name="Na H."/>
            <person name="Kennedy M."/>
            <person name="Barry K."/>
            <person name="Grigoriev I.V."/>
            <person name="Miller A.N."/>
            <person name="O'Donnell K."/>
            <person name="Stajich J.E."/>
            <person name="Bonito G."/>
        </authorList>
    </citation>
    <scope>NUCLEOTIDE SEQUENCE</scope>
    <source>
        <strain evidence="2">REB-010B</strain>
    </source>
</reference>
<name>A0A9P6RSC0_9FUNG</name>
<dbReference type="OrthoDB" id="2394620at2759"/>
<dbReference type="EMBL" id="JAAAIP010000176">
    <property type="protein sequence ID" value="KAG0323755.1"/>
    <property type="molecule type" value="Genomic_DNA"/>
</dbReference>
<feature type="compositionally biased region" description="Basic and acidic residues" evidence="1">
    <location>
        <begin position="40"/>
        <end position="51"/>
    </location>
</feature>
<evidence type="ECO:0000313" key="2">
    <source>
        <dbReference type="EMBL" id="KAG0323755.1"/>
    </source>
</evidence>
<feature type="compositionally biased region" description="Polar residues" evidence="1">
    <location>
        <begin position="1"/>
        <end position="31"/>
    </location>
</feature>
<dbReference type="Proteomes" id="UP000738325">
    <property type="component" value="Unassembled WGS sequence"/>
</dbReference>
<sequence length="1101" mass="123469">MSGFDNPNTISNAPQFDPWSTQKPPQQSQRRGSIISPLNDGDHHSQQEQQDRKLQLLEHPNVVTELQTVLQKWIRLQQPASSPFSRQVDIAAPCLFVILPKVVAPRGSNQTQAEQLTQDDFCLHFLCHYGDDHGHQHQHQFQLQNLRRQSFLQDDVDTMDLEDSLASLTSPASPIPFSNVGVTTAIMSGTAPSAGASTTTTIGTTTSPSPRLHVCEPEDGYHLRDFNGFCQVHKMCLLSPLQALRKSLFLSEMEELHNLQQRMQRGDSVEGSGAQDCSVVNINNSLRPSLPSTPPEPTPSSADASVSTSVAAEASPMAKIQERVDMAIRYLLRYFDVSELERIAQRPTDRDMDDFETPAFLQTGDFADSDKARILKTTTSDGQILGPLVQRSSQPASKTQTGDNDHDDDDILASLSLLADSRNTSRWLCPDHVQAHDLTEACERLEAVITKNDGHCVKQERSVEIYFKSRERAQEFYSVLSQFQLLLRLKIRLGWQDLNEDDLWELAQTVTVASIPELTLDCRAEIEPRKEAKDDSDNNTTLAESDQHLTEEQKAQQQQKTWSFKPVIGMMFSPSLISLTLENYSGSPFTLEASNFTVAPESFSLETYRNSSELHLPICSNLGSLILNNCGPHAKSHHWLELIQRCPSLSEIQLECDKADEALVEIGEATHQLDRITYVKLSESLWETAEMWFGKLNRRTGLISKHTTLQKMNRKTRRPLTISVQCCGEIETMSISAFLNLWETQQPQLLTLIVQNPRLSSLEIMCETQTMARMWRFLSSHYRHQQIVRQQLALMQSHDVITALSETVASTNNNINTALPTTPESAPPSSYFRLRLHDDSCTLMAVSPTQNALLLHAYTEKHRLLIQSLEDITMSIVIGTGFHSAEQLALLRSHIEQDGGFRFNSFCWLLAPAMLDDPYFMGEFQALIAAWPELTRREIRVFAPLFDSRDLIRAWNWVIGTPWLNEEEHGRWMQSCFEHEHDDEEGGIDSVASKLKVTREASPDRVANVSAGASSSATPMTSTAAGLASAASAFLSDRSVKKTSRQGMGQIYTLPLDEEKELTLASQQYFFSTLGTSSVAGSNTAMTYSLTLTTRQNARYY</sequence>
<protein>
    <submittedName>
        <fullName evidence="2">Uncharacterized protein</fullName>
    </submittedName>
</protein>
<evidence type="ECO:0000256" key="1">
    <source>
        <dbReference type="SAM" id="MobiDB-lite"/>
    </source>
</evidence>
<dbReference type="AlphaFoldDB" id="A0A9P6RSC0"/>
<feature type="region of interest" description="Disordered" evidence="1">
    <location>
        <begin position="1"/>
        <end position="51"/>
    </location>
</feature>
<feature type="compositionally biased region" description="Low complexity" evidence="1">
    <location>
        <begin position="299"/>
        <end position="308"/>
    </location>
</feature>
<feature type="region of interest" description="Disordered" evidence="1">
    <location>
        <begin position="283"/>
        <end position="308"/>
    </location>
</feature>
<comment type="caution">
    <text evidence="2">The sequence shown here is derived from an EMBL/GenBank/DDBJ whole genome shotgun (WGS) entry which is preliminary data.</text>
</comment>
<accession>A0A9P6RSC0</accession>
<feature type="compositionally biased region" description="Basic and acidic residues" evidence="1">
    <location>
        <begin position="545"/>
        <end position="554"/>
    </location>
</feature>
<feature type="region of interest" description="Disordered" evidence="1">
    <location>
        <begin position="384"/>
        <end position="407"/>
    </location>
</feature>
<feature type="compositionally biased region" description="Polar residues" evidence="1">
    <location>
        <begin position="390"/>
        <end position="402"/>
    </location>
</feature>